<reference evidence="3 4" key="1">
    <citation type="submission" date="2016-06" db="EMBL/GenBank/DDBJ databases">
        <title>Comparative genomics of the ectomycorrhizal sister species Rhizopogon vinicolor and Rhizopogon vesiculosus (Basidiomycota: Boletales) reveals a divergence of the mating type B locus.</title>
        <authorList>
            <consortium name="DOE Joint Genome Institute"/>
            <person name="Mujic A.B."/>
            <person name="Kuo A."/>
            <person name="Tritt A."/>
            <person name="Lipzen A."/>
            <person name="Chen C."/>
            <person name="Johnson J."/>
            <person name="Sharma A."/>
            <person name="Barry K."/>
            <person name="Grigoriev I.V."/>
            <person name="Spatafora J.W."/>
        </authorList>
    </citation>
    <scope>NUCLEOTIDE SEQUENCE [LARGE SCALE GENOMIC DNA]</scope>
    <source>
        <strain evidence="3 4">AM-OR11-026</strain>
    </source>
</reference>
<protein>
    <submittedName>
        <fullName evidence="3">Uncharacterized protein</fullName>
    </submittedName>
</protein>
<organism evidence="3 4">
    <name type="scientific">Rhizopogon vinicolor AM-OR11-026</name>
    <dbReference type="NCBI Taxonomy" id="1314800"/>
    <lineage>
        <taxon>Eukaryota</taxon>
        <taxon>Fungi</taxon>
        <taxon>Dikarya</taxon>
        <taxon>Basidiomycota</taxon>
        <taxon>Agaricomycotina</taxon>
        <taxon>Agaricomycetes</taxon>
        <taxon>Agaricomycetidae</taxon>
        <taxon>Boletales</taxon>
        <taxon>Suillineae</taxon>
        <taxon>Rhizopogonaceae</taxon>
        <taxon>Rhizopogon</taxon>
    </lineage>
</organism>
<keyword evidence="2" id="KW-0812">Transmembrane</keyword>
<keyword evidence="4" id="KW-1185">Reference proteome</keyword>
<dbReference type="OrthoDB" id="2698336at2759"/>
<sequence length="167" mass="18594">MSSSASLTVQLSSLRSEPIMLSFTAQPSPNDYAAPPSSEPFDASSAPNQRRLRRWFEEVPEAERPADWLDCPVTAPPFMRPIYEKISEAELPADPMDYSAADPAGYRRIKYPPVKQKEEPSPPTAVATPNGKVRKQLSRVWEVRFGLFHLMVMVVLTGGTQAFVSNK</sequence>
<evidence type="ECO:0000313" key="3">
    <source>
        <dbReference type="EMBL" id="OAX35579.1"/>
    </source>
</evidence>
<accession>A0A1B7MSI4</accession>
<name>A0A1B7MSI4_9AGAM</name>
<evidence type="ECO:0000313" key="4">
    <source>
        <dbReference type="Proteomes" id="UP000092154"/>
    </source>
</evidence>
<evidence type="ECO:0000256" key="2">
    <source>
        <dbReference type="SAM" id="Phobius"/>
    </source>
</evidence>
<feature type="transmembrane region" description="Helical" evidence="2">
    <location>
        <begin position="145"/>
        <end position="164"/>
    </location>
</feature>
<dbReference type="AlphaFoldDB" id="A0A1B7MSI4"/>
<keyword evidence="2" id="KW-0472">Membrane</keyword>
<keyword evidence="2" id="KW-1133">Transmembrane helix</keyword>
<dbReference type="InParanoid" id="A0A1B7MSI4"/>
<dbReference type="EMBL" id="KV448486">
    <property type="protein sequence ID" value="OAX35579.1"/>
    <property type="molecule type" value="Genomic_DNA"/>
</dbReference>
<evidence type="ECO:0000256" key="1">
    <source>
        <dbReference type="SAM" id="MobiDB-lite"/>
    </source>
</evidence>
<feature type="region of interest" description="Disordered" evidence="1">
    <location>
        <begin position="22"/>
        <end position="49"/>
    </location>
</feature>
<dbReference type="Proteomes" id="UP000092154">
    <property type="component" value="Unassembled WGS sequence"/>
</dbReference>
<proteinExistence type="predicted"/>
<gene>
    <name evidence="3" type="ORF">K503DRAFT_802708</name>
</gene>